<dbReference type="InterPro" id="IPR050483">
    <property type="entry name" value="CoA-transferase_III_domain"/>
</dbReference>
<dbReference type="Pfam" id="PF02515">
    <property type="entry name" value="CoA_transf_3"/>
    <property type="match status" value="1"/>
</dbReference>
<dbReference type="KEGG" id="bpa:BPP0551"/>
<dbReference type="Gene3D" id="3.40.50.10540">
    <property type="entry name" value="Crotonobetainyl-coa:carnitine coa-transferase, domain 1"/>
    <property type="match status" value="1"/>
</dbReference>
<dbReference type="Gene3D" id="3.30.1540.10">
    <property type="entry name" value="formyl-coa transferase, domain 3"/>
    <property type="match status" value="1"/>
</dbReference>
<dbReference type="EMBL" id="BX640424">
    <property type="protein sequence ID" value="CAE36136.1"/>
    <property type="molecule type" value="Genomic_DNA"/>
</dbReference>
<dbReference type="Proteomes" id="UP000001421">
    <property type="component" value="Chromosome"/>
</dbReference>
<protein>
    <submittedName>
        <fullName evidence="3">CaiB/BaiF family protein</fullName>
    </submittedName>
</protein>
<proteinExistence type="predicted"/>
<sequence>MFQPPPHRAMPHTPFPCHTRADDMTSPSTPQRPRFPLRELDGRQPAILDGIKVLDLTRLLAGPVATQMLGDLGAEVVKVEHPKDGDDTRVWSPKLEGHSGTFLSANRNKASITLDLKSADDLETMKTLIRRADVLVENFSAGVMARLGLAYDACVELNPALIYCSISGYGQAGIFRGRGGYDAVFQAESGHMSVTGSPEGEPMRMGAPVTDFTSGVVASNAILAALFHRQRTGEGQFIEIAMQDVAFNMPINFGMNYLASEIVPHREGNSSPLAAPTGVFQAGDGDLLLSCANDRLWQKFALLVEREDLLADERFQDNGARVRHRAALAQALAPVMAGRTVDQWLALLIPAGIPAAAVRNLDGAYAQPYVQERQLVTEILDSKGRSVPTVANPIRFAKTPVVIRRAPPELGEDNAAIGRLFT</sequence>
<organism evidence="3 4">
    <name type="scientific">Bordetella parapertussis (strain 12822 / ATCC BAA-587 / NCTC 13253)</name>
    <dbReference type="NCBI Taxonomy" id="257311"/>
    <lineage>
        <taxon>Bacteria</taxon>
        <taxon>Pseudomonadati</taxon>
        <taxon>Pseudomonadota</taxon>
        <taxon>Betaproteobacteria</taxon>
        <taxon>Burkholderiales</taxon>
        <taxon>Alcaligenaceae</taxon>
        <taxon>Bordetella</taxon>
    </lineage>
</organism>
<gene>
    <name evidence="3" type="ordered locus">BPP0551</name>
</gene>
<dbReference type="InterPro" id="IPR023606">
    <property type="entry name" value="CoA-Trfase_III_dom_1_sf"/>
</dbReference>
<dbReference type="GO" id="GO:0008410">
    <property type="term" value="F:CoA-transferase activity"/>
    <property type="evidence" value="ECO:0007669"/>
    <property type="project" value="TreeGrafter"/>
</dbReference>
<dbReference type="SUPFAM" id="SSF89796">
    <property type="entry name" value="CoA-transferase family III (CaiB/BaiF)"/>
    <property type="match status" value="1"/>
</dbReference>
<evidence type="ECO:0000256" key="1">
    <source>
        <dbReference type="ARBA" id="ARBA00022679"/>
    </source>
</evidence>
<dbReference type="HOGENOM" id="CLU_033975_0_0_4"/>
<dbReference type="InterPro" id="IPR044855">
    <property type="entry name" value="CoA-Trfase_III_dom3_sf"/>
</dbReference>
<evidence type="ECO:0000313" key="3">
    <source>
        <dbReference type="EMBL" id="CAE36136.1"/>
    </source>
</evidence>
<evidence type="ECO:0000256" key="2">
    <source>
        <dbReference type="SAM" id="MobiDB-lite"/>
    </source>
</evidence>
<dbReference type="InterPro" id="IPR003673">
    <property type="entry name" value="CoA-Trfase_fam_III"/>
</dbReference>
<feature type="region of interest" description="Disordered" evidence="2">
    <location>
        <begin position="1"/>
        <end position="37"/>
    </location>
</feature>
<accession>Q7WBY1</accession>
<keyword evidence="1" id="KW-0808">Transferase</keyword>
<reference evidence="3 4" key="1">
    <citation type="journal article" date="2003" name="Nat. Genet.">
        <title>Comparative analysis of the genome sequences of Bordetella pertussis, Bordetella parapertussis and Bordetella bronchiseptica.</title>
        <authorList>
            <person name="Parkhill J."/>
            <person name="Sebaihia M."/>
            <person name="Preston A."/>
            <person name="Murphy L.D."/>
            <person name="Thomson N.R."/>
            <person name="Harris D.E."/>
            <person name="Holden M.T.G."/>
            <person name="Churcher C.M."/>
            <person name="Bentley S.D."/>
            <person name="Mungall K.L."/>
            <person name="Cerdeno-Tarraga A.-M."/>
            <person name="Temple L."/>
            <person name="James K.D."/>
            <person name="Harris B."/>
            <person name="Quail M.A."/>
            <person name="Achtman M."/>
            <person name="Atkin R."/>
            <person name="Baker S."/>
            <person name="Basham D."/>
            <person name="Bason N."/>
            <person name="Cherevach I."/>
            <person name="Chillingworth T."/>
            <person name="Collins M."/>
            <person name="Cronin A."/>
            <person name="Davis P."/>
            <person name="Doggett J."/>
            <person name="Feltwell T."/>
            <person name="Goble A."/>
            <person name="Hamlin N."/>
            <person name="Hauser H."/>
            <person name="Holroyd S."/>
            <person name="Jagels K."/>
            <person name="Leather S."/>
            <person name="Moule S."/>
            <person name="Norberczak H."/>
            <person name="O'Neil S."/>
            <person name="Ormond D."/>
            <person name="Price C."/>
            <person name="Rabbinowitsch E."/>
            <person name="Rutter S."/>
            <person name="Sanders M."/>
            <person name="Saunders D."/>
            <person name="Seeger K."/>
            <person name="Sharp S."/>
            <person name="Simmonds M."/>
            <person name="Skelton J."/>
            <person name="Squares R."/>
            <person name="Squares S."/>
            <person name="Stevens K."/>
            <person name="Unwin L."/>
            <person name="Whitehead S."/>
            <person name="Barrell B.G."/>
            <person name="Maskell D.J."/>
        </authorList>
    </citation>
    <scope>NUCLEOTIDE SEQUENCE [LARGE SCALE GENOMIC DNA]</scope>
    <source>
        <strain evidence="3 4">12822 / ATCC BAA-587 / NCTC 13253</strain>
    </source>
</reference>
<dbReference type="PANTHER" id="PTHR48207:SF4">
    <property type="entry name" value="BLL6097 PROTEIN"/>
    <property type="match status" value="1"/>
</dbReference>
<dbReference type="PANTHER" id="PTHR48207">
    <property type="entry name" value="SUCCINATE--HYDROXYMETHYLGLUTARATE COA-TRANSFERASE"/>
    <property type="match status" value="1"/>
</dbReference>
<dbReference type="AlphaFoldDB" id="Q7WBY1"/>
<evidence type="ECO:0000313" key="4">
    <source>
        <dbReference type="Proteomes" id="UP000001421"/>
    </source>
</evidence>
<name>Q7WBY1_BORPA</name>